<proteinExistence type="predicted"/>
<accession>A0A3N4P133</accession>
<organism evidence="1 2">
    <name type="scientific">Aureibaculum marinum</name>
    <dbReference type="NCBI Taxonomy" id="2487930"/>
    <lineage>
        <taxon>Bacteria</taxon>
        <taxon>Pseudomonadati</taxon>
        <taxon>Bacteroidota</taxon>
        <taxon>Flavobacteriia</taxon>
        <taxon>Flavobacteriales</taxon>
        <taxon>Flavobacteriaceae</taxon>
        <taxon>Aureibaculum</taxon>
    </lineage>
</organism>
<gene>
    <name evidence="1" type="ORF">EGM88_02425</name>
</gene>
<keyword evidence="2" id="KW-1185">Reference proteome</keyword>
<dbReference type="OrthoDB" id="1448832at2"/>
<dbReference type="Proteomes" id="UP000270856">
    <property type="component" value="Unassembled WGS sequence"/>
</dbReference>
<dbReference type="AlphaFoldDB" id="A0A3N4P133"/>
<dbReference type="RefSeq" id="WP_123896373.1">
    <property type="nucleotide sequence ID" value="NZ_RPFJ01000002.1"/>
</dbReference>
<reference evidence="1 2" key="1">
    <citation type="submission" date="2018-11" db="EMBL/GenBank/DDBJ databases">
        <title>Aureibaculum marinum gen. nov., sp. nov., a member of the family Flavobacteriaceae isolated from the Bohai Sea.</title>
        <authorList>
            <person name="Ji X."/>
        </authorList>
    </citation>
    <scope>NUCLEOTIDE SEQUENCE [LARGE SCALE GENOMIC DNA]</scope>
    <source>
        <strain evidence="1 2">BH-SD17</strain>
    </source>
</reference>
<comment type="caution">
    <text evidence="1">The sequence shown here is derived from an EMBL/GenBank/DDBJ whole genome shotgun (WGS) entry which is preliminary data.</text>
</comment>
<evidence type="ECO:0000313" key="1">
    <source>
        <dbReference type="EMBL" id="RPE00139.1"/>
    </source>
</evidence>
<evidence type="ECO:0000313" key="2">
    <source>
        <dbReference type="Proteomes" id="UP000270856"/>
    </source>
</evidence>
<sequence>MKILILGTVLSCTSTIDLNQLDTVELNQSLTSTFVYLKVNQNNFLNNTSNTELTSLSDVSVIDIFDSDYVQENIITSNFSFEIENSFNRDFILDIAFLNADNNTTKSFTINVPRNSSISHFQSYEGLDLLSLKLSQKVRITLYLQPSDDASILTEGNEMNFELKSFTNFVLKVN</sequence>
<protein>
    <submittedName>
        <fullName evidence="1">Uncharacterized protein</fullName>
    </submittedName>
</protein>
<dbReference type="EMBL" id="RPFJ01000002">
    <property type="protein sequence ID" value="RPE00139.1"/>
    <property type="molecule type" value="Genomic_DNA"/>
</dbReference>
<name>A0A3N4P133_9FLAO</name>